<comment type="caution">
    <text evidence="3">The sequence shown here is derived from an EMBL/GenBank/DDBJ whole genome shotgun (WGS) entry which is preliminary data.</text>
</comment>
<reference evidence="3 4" key="2">
    <citation type="submission" date="2019-05" db="EMBL/GenBank/DDBJ databases">
        <authorList>
            <person name="Lianzixin W."/>
        </authorList>
    </citation>
    <scope>NUCLEOTIDE SEQUENCE [LARGE SCALE GENOMIC DNA]</scope>
    <source>
        <strain evidence="3 4">EC11</strain>
    </source>
</reference>
<evidence type="ECO:0000313" key="4">
    <source>
        <dbReference type="Proteomes" id="UP000817854"/>
    </source>
</evidence>
<feature type="coiled-coil region" evidence="1">
    <location>
        <begin position="257"/>
        <end position="284"/>
    </location>
</feature>
<dbReference type="RefSeq" id="WP_140962663.1">
    <property type="nucleotide sequence ID" value="NZ_VEVQ02000007.1"/>
</dbReference>
<protein>
    <recommendedName>
        <fullName evidence="2">Lantibiotic dehydratase N-terminal domain-containing protein</fullName>
    </recommendedName>
</protein>
<proteinExistence type="predicted"/>
<dbReference type="Proteomes" id="UP000817854">
    <property type="component" value="Unassembled WGS sequence"/>
</dbReference>
<accession>A0ABX0IRY4</accession>
<feature type="domain" description="Lantibiotic dehydratase N-terminal" evidence="2">
    <location>
        <begin position="40"/>
        <end position="683"/>
    </location>
</feature>
<evidence type="ECO:0000313" key="3">
    <source>
        <dbReference type="EMBL" id="NHN26331.1"/>
    </source>
</evidence>
<keyword evidence="4" id="KW-1185">Reference proteome</keyword>
<dbReference type="Pfam" id="PF04738">
    <property type="entry name" value="Lant_dehydr_N"/>
    <property type="match status" value="1"/>
</dbReference>
<keyword evidence="1" id="KW-0175">Coiled coil</keyword>
<reference evidence="4" key="1">
    <citation type="submission" date="2019-05" db="EMBL/GenBank/DDBJ databases">
        <title>Flavobacterium profundi sp. nov., isolated from a deep-sea seamount.</title>
        <authorList>
            <person name="Zhang D.-C."/>
        </authorList>
    </citation>
    <scope>NUCLEOTIDE SEQUENCE [LARGE SCALE GENOMIC DNA]</scope>
    <source>
        <strain evidence="4">EC11</strain>
    </source>
</reference>
<reference evidence="3 4" key="3">
    <citation type="submission" date="2020-02" db="EMBL/GenBank/DDBJ databases">
        <title>Flavobacterium profundi sp. nov., isolated from a deep-sea seamount.</title>
        <authorList>
            <person name="Zhang D.-C."/>
        </authorList>
    </citation>
    <scope>NUCLEOTIDE SEQUENCE [LARGE SCALE GENOMIC DNA]</scope>
    <source>
        <strain evidence="3 4">EC11</strain>
    </source>
</reference>
<evidence type="ECO:0000259" key="2">
    <source>
        <dbReference type="Pfam" id="PF04738"/>
    </source>
</evidence>
<evidence type="ECO:0000256" key="1">
    <source>
        <dbReference type="SAM" id="Coils"/>
    </source>
</evidence>
<sequence length="727" mass="83794">MNNFSTFPTFVLRTPLLPVSYYTSLLEKYSQEAVFETLNNAYVKNAIALASPELLSELEKHRSNPLHHRVDQVKQLEISLLKYIARLTSRATPFGLFAGCNTGHFSNETNVRLLHKKNYSIPTQFDMQFWTHLLQELGKETQVREKLVYFPNSSLYSIGSFYRYVEYKFVNKRREHTIAAVRKNPFVTLILEHCKTGKSVSELVSLIIDNEAEREEATSFIHELIDNQLLVSNLEATVTGDDEINRVLAILKPIPSVAKKTQLLEEISEKLIVLENNINAHRTISTEIIKKVKQLEIDFDEKYLLQTDLHIKTKTATVNTTIARKLQQAISFLERLQSKTTNANLEAFKKAFLNRYETKEMPLAIVLDSEVGIGYLQGYRMNDSHPILDSFSIAKQHNSTTTVENWSKLDYLLEEKIRHSVTTNEFVLHLKDEDFKDFSTNNNLLPPTFSAMIEIFQELDQETLVLDSLGNFSATKLIGRFCNGEATIHDLAKEIVTKEAHLHPTSILAEIAHLPESRTGNVLRRPLLRTYEIPYLANSIAPKEQQIEIEDLLISVVNKNIVLKSKQLNKIIIPCLSNAHNYSSNALPIYQFLCDLQGQNTHPVYKFDWGILKHHYNNFPRVVYKEVILAKAKWYVYHDELKTIAFGTNFEEWKAKKQIPRYVTIVNGDNTLLINLEKEICFEMMQKTAKSNGKVLLEEFLFTNESVVKDEENNNYANQFIVSFYRE</sequence>
<dbReference type="InterPro" id="IPR006827">
    <property type="entry name" value="Lant_deHydtase_N"/>
</dbReference>
<organism evidence="3 4">
    <name type="scientific">Flavobacterium jejuense</name>
    <dbReference type="NCBI Taxonomy" id="1544455"/>
    <lineage>
        <taxon>Bacteria</taxon>
        <taxon>Pseudomonadati</taxon>
        <taxon>Bacteroidota</taxon>
        <taxon>Flavobacteriia</taxon>
        <taxon>Flavobacteriales</taxon>
        <taxon>Flavobacteriaceae</taxon>
        <taxon>Flavobacterium</taxon>
    </lineage>
</organism>
<gene>
    <name evidence="3" type="ORF">FIA58_011635</name>
</gene>
<dbReference type="EMBL" id="VEVQ02000007">
    <property type="protein sequence ID" value="NHN26331.1"/>
    <property type="molecule type" value="Genomic_DNA"/>
</dbReference>
<name>A0ABX0IRY4_9FLAO</name>